<accession>A0A9P3T9Q3</accession>
<reference evidence="1" key="1">
    <citation type="journal article" date="2018" name="Genome Biol.">
        <title>SKESA: strategic k-mer extension for scrupulous assemblies.</title>
        <authorList>
            <person name="Souvorov A."/>
            <person name="Agarwala R."/>
            <person name="Lipman D.J."/>
        </authorList>
    </citation>
    <scope>NUCLEOTIDE SEQUENCE</scope>
    <source>
        <strain evidence="1">CAVp300</strain>
    </source>
</reference>
<proteinExistence type="predicted"/>
<gene>
    <name evidence="1" type="ORF">I8531_003701</name>
</gene>
<comment type="caution">
    <text evidence="1">The sequence shown here is derived from an EMBL/GenBank/DDBJ whole genome shotgun (WGS) entry which is preliminary data.</text>
</comment>
<dbReference type="PANTHER" id="PTHR34822">
    <property type="entry name" value="GRPB DOMAIN PROTEIN (AFU_ORTHOLOGUE AFUA_1G01530)"/>
    <property type="match status" value="1"/>
</dbReference>
<evidence type="ECO:0000313" key="1">
    <source>
        <dbReference type="EMBL" id="HAT3583364.1"/>
    </source>
</evidence>
<dbReference type="Gene3D" id="3.30.460.10">
    <property type="entry name" value="Beta Polymerase, domain 2"/>
    <property type="match status" value="1"/>
</dbReference>
<dbReference type="InterPro" id="IPR007344">
    <property type="entry name" value="GrpB/CoaE"/>
</dbReference>
<dbReference type="InterPro" id="IPR043519">
    <property type="entry name" value="NT_sf"/>
</dbReference>
<dbReference type="SUPFAM" id="SSF81301">
    <property type="entry name" value="Nucleotidyltransferase"/>
    <property type="match status" value="1"/>
</dbReference>
<dbReference type="Proteomes" id="UP000867740">
    <property type="component" value="Unassembled WGS sequence"/>
</dbReference>
<dbReference type="AlphaFoldDB" id="A0A9P3T9Q3"/>
<protein>
    <submittedName>
        <fullName evidence="1">GrpB family protein</fullName>
    </submittedName>
</protein>
<organism evidence="1 2">
    <name type="scientific">Kluyvera intermedia</name>
    <name type="common">Enterobacter intermedius</name>
    <dbReference type="NCBI Taxonomy" id="61648"/>
    <lineage>
        <taxon>Bacteria</taxon>
        <taxon>Pseudomonadati</taxon>
        <taxon>Pseudomonadota</taxon>
        <taxon>Gammaproteobacteria</taxon>
        <taxon>Enterobacterales</taxon>
        <taxon>Enterobacteriaceae</taxon>
        <taxon>Kluyvera</taxon>
    </lineage>
</organism>
<dbReference type="Pfam" id="PF04229">
    <property type="entry name" value="GrpB"/>
    <property type="match status" value="1"/>
</dbReference>
<dbReference type="PANTHER" id="PTHR34822:SF1">
    <property type="entry name" value="GRPB FAMILY PROTEIN"/>
    <property type="match status" value="1"/>
</dbReference>
<sequence>MTGRRISIEQSDPIWPGRYQKEALLLQRVLSDIPVAIHHIGSTAVPGLAAKPIIDILLEVPSLHLLDKYNDTLRQAGYTPRGEYGIPGRRYFVKGENQRTHHLHAFELGSQHTLRHLAFRDYLRQHSDIAQEYERVKREAAEHSGNLSERYSQLKNDFIQRHEALALQEKSHRQPG</sequence>
<evidence type="ECO:0000313" key="2">
    <source>
        <dbReference type="Proteomes" id="UP000867740"/>
    </source>
</evidence>
<name>A0A9P3T9Q3_KLUIN</name>
<dbReference type="EMBL" id="DACSUM010000034">
    <property type="protein sequence ID" value="HAT3583364.1"/>
    <property type="molecule type" value="Genomic_DNA"/>
</dbReference>
<reference evidence="1" key="2">
    <citation type="submission" date="2020-10" db="EMBL/GenBank/DDBJ databases">
        <authorList>
            <consortium name="NCBI Pathogen Detection Project"/>
        </authorList>
    </citation>
    <scope>NUCLEOTIDE SEQUENCE</scope>
    <source>
        <strain evidence="1">CAVp300</strain>
    </source>
</reference>
<dbReference type="RefSeq" id="WP_047370329.1">
    <property type="nucleotide sequence ID" value="NZ_CABMNU010000005.1"/>
</dbReference>